<dbReference type="Gene3D" id="3.40.50.150">
    <property type="entry name" value="Vaccinia Virus protein VP39"/>
    <property type="match status" value="1"/>
</dbReference>
<dbReference type="Proteomes" id="UP001500751">
    <property type="component" value="Unassembled WGS sequence"/>
</dbReference>
<organism evidence="2 3">
    <name type="scientific">Catenulispora yoronensis</name>
    <dbReference type="NCBI Taxonomy" id="450799"/>
    <lineage>
        <taxon>Bacteria</taxon>
        <taxon>Bacillati</taxon>
        <taxon>Actinomycetota</taxon>
        <taxon>Actinomycetes</taxon>
        <taxon>Catenulisporales</taxon>
        <taxon>Catenulisporaceae</taxon>
        <taxon>Catenulispora</taxon>
    </lineage>
</organism>
<evidence type="ECO:0000313" key="3">
    <source>
        <dbReference type="Proteomes" id="UP001500751"/>
    </source>
</evidence>
<dbReference type="EMBL" id="BAAAQN010000005">
    <property type="protein sequence ID" value="GAA2018385.1"/>
    <property type="molecule type" value="Genomic_DNA"/>
</dbReference>
<feature type="domain" description="Histidine-specific methyltransferase SAM-dependent" evidence="1">
    <location>
        <begin position="59"/>
        <end position="292"/>
    </location>
</feature>
<name>A0ABP5F6D2_9ACTN</name>
<proteinExistence type="predicted"/>
<dbReference type="InterPro" id="IPR029063">
    <property type="entry name" value="SAM-dependent_MTases_sf"/>
</dbReference>
<accession>A0ABP5F6D2</accession>
<gene>
    <name evidence="2" type="ORF">GCM10009839_13200</name>
</gene>
<evidence type="ECO:0000313" key="2">
    <source>
        <dbReference type="EMBL" id="GAA2018385.1"/>
    </source>
</evidence>
<dbReference type="Pfam" id="PF10017">
    <property type="entry name" value="Methyltransf_33"/>
    <property type="match status" value="1"/>
</dbReference>
<comment type="caution">
    <text evidence="2">The sequence shown here is derived from an EMBL/GenBank/DDBJ whole genome shotgun (WGS) entry which is preliminary data.</text>
</comment>
<dbReference type="RefSeq" id="WP_344664593.1">
    <property type="nucleotide sequence ID" value="NZ_BAAAQN010000005.1"/>
</dbReference>
<keyword evidence="3" id="KW-1185">Reference proteome</keyword>
<dbReference type="SUPFAM" id="SSF53335">
    <property type="entry name" value="S-adenosyl-L-methionine-dependent methyltransferases"/>
    <property type="match status" value="1"/>
</dbReference>
<reference evidence="3" key="1">
    <citation type="journal article" date="2019" name="Int. J. Syst. Evol. Microbiol.">
        <title>The Global Catalogue of Microorganisms (GCM) 10K type strain sequencing project: providing services to taxonomists for standard genome sequencing and annotation.</title>
        <authorList>
            <consortium name="The Broad Institute Genomics Platform"/>
            <consortium name="The Broad Institute Genome Sequencing Center for Infectious Disease"/>
            <person name="Wu L."/>
            <person name="Ma J."/>
        </authorList>
    </citation>
    <scope>NUCLEOTIDE SEQUENCE [LARGE SCALE GENOMIC DNA]</scope>
    <source>
        <strain evidence="3">JCM 16014</strain>
    </source>
</reference>
<protein>
    <recommendedName>
        <fullName evidence="1">Histidine-specific methyltransferase SAM-dependent domain-containing protein</fullName>
    </recommendedName>
</protein>
<sequence>MAATSANSFFESPEHRHQLAECLESGYVPLKFAYTGSAALTHDRLARSTGYQQVIGQVRNEVSVWRRAVGDVDRPLRIVEIGPGNGVHSDSFLRGLTVDRPAGRYLAVDFSRTLLDIALSQIRAGCASDLSLRGEVWDIEEGPTAAIENWRDDDEPVTLCLLGNTLGNVEDPISVLANIAFSARVGDMLLMSVTLASRPQDDSLMLAPYETEVFQAAVLEIFAMAGVPLDAIRLTLDVVDDAVVGTINVTRDVVLDDTKLVPGRPIRCFVSRRFVISDVEAILAAAGWAIEHEVDSGGHLVVAALRK</sequence>
<evidence type="ECO:0000259" key="1">
    <source>
        <dbReference type="Pfam" id="PF10017"/>
    </source>
</evidence>
<dbReference type="InterPro" id="IPR019257">
    <property type="entry name" value="MeTrfase_dom"/>
</dbReference>